<dbReference type="InterPro" id="IPR010325">
    <property type="entry name" value="Rhamnogal_lyase"/>
</dbReference>
<dbReference type="InterPro" id="IPR011013">
    <property type="entry name" value="Gal_mutarotase_sf_dom"/>
</dbReference>
<evidence type="ECO:0000313" key="10">
    <source>
        <dbReference type="EMBL" id="CAH9091565.1"/>
    </source>
</evidence>
<proteinExistence type="inferred from homology"/>
<dbReference type="InterPro" id="IPR029411">
    <property type="entry name" value="RG-lyase_III"/>
</dbReference>
<protein>
    <recommendedName>
        <fullName evidence="4">rhamnogalacturonan endolyase</fullName>
        <ecNumber evidence="4">4.2.2.23</ecNumber>
    </recommendedName>
</protein>
<dbReference type="SUPFAM" id="SSF74650">
    <property type="entry name" value="Galactose mutarotase-like"/>
    <property type="match status" value="1"/>
</dbReference>
<evidence type="ECO:0000259" key="8">
    <source>
        <dbReference type="Pfam" id="PF14683"/>
    </source>
</evidence>
<dbReference type="AlphaFoldDB" id="A0A9P0ZA73"/>
<dbReference type="InterPro" id="IPR051850">
    <property type="entry name" value="Polysacch_Lyase_4"/>
</dbReference>
<comment type="catalytic activity">
    <reaction evidence="1">
        <text>Endotype eliminative cleavage of L-alpha-rhamnopyranosyl-(1-&gt;4)-alpha-D-galactopyranosyluronic acid bonds of rhamnogalacturonan I domains in ramified hairy regions of pectin leaving L-rhamnopyranose at the reducing end and 4-deoxy-4,5-unsaturated D-galactopyranosyluronic acid at the non-reducing end.</text>
        <dbReference type="EC" id="4.2.2.23"/>
    </reaction>
</comment>
<evidence type="ECO:0000313" key="11">
    <source>
        <dbReference type="Proteomes" id="UP001152484"/>
    </source>
</evidence>
<comment type="similarity">
    <text evidence="3">Belongs to the polysaccharide lyase 4 family.</text>
</comment>
<evidence type="ECO:0000256" key="6">
    <source>
        <dbReference type="ARBA" id="ARBA00022729"/>
    </source>
</evidence>
<dbReference type="CDD" id="cd10317">
    <property type="entry name" value="RGL4_C"/>
    <property type="match status" value="1"/>
</dbReference>
<feature type="domain" description="Rhamnogalacturonan lyase" evidence="9">
    <location>
        <begin position="436"/>
        <end position="508"/>
    </location>
</feature>
<gene>
    <name evidence="10" type="ORF">CEURO_LOCUS11622</name>
</gene>
<dbReference type="EMBL" id="CAMAPE010000027">
    <property type="protein sequence ID" value="CAH9091565.1"/>
    <property type="molecule type" value="Genomic_DNA"/>
</dbReference>
<evidence type="ECO:0000256" key="3">
    <source>
        <dbReference type="ARBA" id="ARBA00010418"/>
    </source>
</evidence>
<feature type="domain" description="Rhamnogalacturonan lyase" evidence="8">
    <location>
        <begin position="522"/>
        <end position="709"/>
    </location>
</feature>
<keyword evidence="5" id="KW-0964">Secreted</keyword>
<dbReference type="CDD" id="cd10320">
    <property type="entry name" value="RGL4_N"/>
    <property type="match status" value="1"/>
</dbReference>
<accession>A0A9P0ZA73</accession>
<dbReference type="SUPFAM" id="SSF49452">
    <property type="entry name" value="Starch-binding domain-like"/>
    <property type="match status" value="1"/>
</dbReference>
<keyword evidence="6" id="KW-0732">Signal</keyword>
<evidence type="ECO:0000256" key="2">
    <source>
        <dbReference type="ARBA" id="ARBA00004613"/>
    </source>
</evidence>
<evidence type="ECO:0000256" key="1">
    <source>
        <dbReference type="ARBA" id="ARBA00001324"/>
    </source>
</evidence>
<dbReference type="Gene3D" id="2.60.40.1120">
    <property type="entry name" value="Carboxypeptidase-like, regulatory domain"/>
    <property type="match status" value="1"/>
</dbReference>
<dbReference type="EC" id="4.2.2.23" evidence="4"/>
<dbReference type="Gene3D" id="2.60.120.260">
    <property type="entry name" value="Galactose-binding domain-like"/>
    <property type="match status" value="1"/>
</dbReference>
<evidence type="ECO:0000256" key="5">
    <source>
        <dbReference type="ARBA" id="ARBA00022525"/>
    </source>
</evidence>
<dbReference type="GO" id="GO:0005975">
    <property type="term" value="P:carbohydrate metabolic process"/>
    <property type="evidence" value="ECO:0007669"/>
    <property type="project" value="InterPro"/>
</dbReference>
<name>A0A9P0ZA73_CUSEU</name>
<comment type="subcellular location">
    <subcellularLocation>
        <location evidence="2">Secreted</location>
    </subcellularLocation>
</comment>
<dbReference type="InterPro" id="IPR029413">
    <property type="entry name" value="RG-lyase_II"/>
</dbReference>
<dbReference type="PANTHER" id="PTHR32018:SF18">
    <property type="entry name" value="RHAMNOGALACTURONAN ENDOLYASE"/>
    <property type="match status" value="1"/>
</dbReference>
<dbReference type="InterPro" id="IPR014718">
    <property type="entry name" value="GH-type_carb-bd"/>
</dbReference>
<keyword evidence="7" id="KW-0456">Lyase</keyword>
<dbReference type="SUPFAM" id="SSF49785">
    <property type="entry name" value="Galactose-binding domain-like"/>
    <property type="match status" value="1"/>
</dbReference>
<dbReference type="Proteomes" id="UP001152484">
    <property type="component" value="Unassembled WGS sequence"/>
</dbReference>
<evidence type="ECO:0000259" key="9">
    <source>
        <dbReference type="Pfam" id="PF14686"/>
    </source>
</evidence>
<dbReference type="Pfam" id="PF14686">
    <property type="entry name" value="fn3_3"/>
    <property type="match status" value="1"/>
</dbReference>
<sequence>MDFSADEFFQAATKPSRCLRKLALAQRRRNSLFLANSPVFDFLGMMASKTGSNTQFWGFITFFMFFFSSVHAIKSIPTNDTQELISSISLRLDITHTHVVMDNGFIKVTLSNPTGAIVGIQYHGIDNVLEHSFKETNRGYWDIVWMRPETDNRGNYDKLKAKHFRVITSDENQIEVSFTKAYDRKDASSVPLNIDKRYVMLPRRSGFYTYAIYEHIKGWPDVDIVENRLAIKLRRALFNYMVISDEIQREMPSDKDRSIGKKLDYREAVLLTNPSNPSMRGEVDHKYQYSLENKDNKVHGWICRKKHVGFWIITGTDEFRAGGPIRQDLTSHVGPTVLSMFSSSHYVDYNYRLGLRNGEAWKKVFGPIFIYLNSNQGDNPKLLWENAKEEMVAETKSWPYAFPKSEDYLSASQRGKVTGRLLILDRYLCEEHIPAKYAYIGLAPPGGDGSWHEDAKGYQFWTKTDGNGYFKINAVRPGNYNLYGWVPGFLGDYRNKGDIIVRPGEETRLGEIEFLPPRNGPTIWEIGIPDRKAAEFFVPDPRPELMNYALINHTEKFRQYGLWDRYKDLYPSQDLVYKVGESDYRKDWFFAHVNRKVGKKTYEPTTWRISFQFQNVNVTGTYALRIALAATNLARIEVLINNPNARPSFTTDGSRRDNVIARHGIHGAYTLSSFEFQGRELHNGENSIYLRQARGGYLFNGVMYDYIRLEGPSF</sequence>
<dbReference type="PANTHER" id="PTHR32018">
    <property type="entry name" value="RHAMNOGALACTURONATE LYASE FAMILY PROTEIN"/>
    <property type="match status" value="1"/>
</dbReference>
<dbReference type="GO" id="GO:0005576">
    <property type="term" value="C:extracellular region"/>
    <property type="evidence" value="ECO:0007669"/>
    <property type="project" value="UniProtKB-SubCell"/>
</dbReference>
<comment type="caution">
    <text evidence="10">The sequence shown here is derived from an EMBL/GenBank/DDBJ whole genome shotgun (WGS) entry which is preliminary data.</text>
</comment>
<reference evidence="10" key="1">
    <citation type="submission" date="2022-07" db="EMBL/GenBank/DDBJ databases">
        <authorList>
            <person name="Macas J."/>
            <person name="Novak P."/>
            <person name="Neumann P."/>
        </authorList>
    </citation>
    <scope>NUCLEOTIDE SEQUENCE</scope>
</reference>
<dbReference type="GO" id="GO:0102210">
    <property type="term" value="F:rhamnogalacturonan endolyase activity"/>
    <property type="evidence" value="ECO:0007669"/>
    <property type="project" value="UniProtKB-EC"/>
</dbReference>
<dbReference type="GO" id="GO:0030246">
    <property type="term" value="F:carbohydrate binding"/>
    <property type="evidence" value="ECO:0007669"/>
    <property type="project" value="InterPro"/>
</dbReference>
<dbReference type="Pfam" id="PF14683">
    <property type="entry name" value="CBM-like"/>
    <property type="match status" value="1"/>
</dbReference>
<dbReference type="Pfam" id="PF06045">
    <property type="entry name" value="Rhamnogal_lyase"/>
    <property type="match status" value="1"/>
</dbReference>
<keyword evidence="11" id="KW-1185">Reference proteome</keyword>
<dbReference type="InterPro" id="IPR008979">
    <property type="entry name" value="Galactose-bd-like_sf"/>
</dbReference>
<organism evidence="10 11">
    <name type="scientific">Cuscuta europaea</name>
    <name type="common">European dodder</name>
    <dbReference type="NCBI Taxonomy" id="41803"/>
    <lineage>
        <taxon>Eukaryota</taxon>
        <taxon>Viridiplantae</taxon>
        <taxon>Streptophyta</taxon>
        <taxon>Embryophyta</taxon>
        <taxon>Tracheophyta</taxon>
        <taxon>Spermatophyta</taxon>
        <taxon>Magnoliopsida</taxon>
        <taxon>eudicotyledons</taxon>
        <taxon>Gunneridae</taxon>
        <taxon>Pentapetalae</taxon>
        <taxon>asterids</taxon>
        <taxon>lamiids</taxon>
        <taxon>Solanales</taxon>
        <taxon>Convolvulaceae</taxon>
        <taxon>Cuscuteae</taxon>
        <taxon>Cuscuta</taxon>
        <taxon>Cuscuta subgen. Cuscuta</taxon>
    </lineage>
</organism>
<dbReference type="InterPro" id="IPR013784">
    <property type="entry name" value="Carb-bd-like_fold"/>
</dbReference>
<dbReference type="CDD" id="cd10316">
    <property type="entry name" value="RGL4_M"/>
    <property type="match status" value="1"/>
</dbReference>
<dbReference type="OrthoDB" id="2130367at2759"/>
<evidence type="ECO:0000256" key="4">
    <source>
        <dbReference type="ARBA" id="ARBA00012437"/>
    </source>
</evidence>
<evidence type="ECO:0000256" key="7">
    <source>
        <dbReference type="ARBA" id="ARBA00023239"/>
    </source>
</evidence>
<dbReference type="FunFam" id="2.60.40.1120:FF:000033">
    <property type="entry name" value="Rhamnogalacturonate lyase B"/>
    <property type="match status" value="1"/>
</dbReference>
<dbReference type="Gene3D" id="2.70.98.10">
    <property type="match status" value="1"/>
</dbReference>